<name>A0A2M8C1F7_9BACT</name>
<accession>A0A2M8C1F7</accession>
<evidence type="ECO:0000313" key="1">
    <source>
        <dbReference type="EMBL" id="PJB49925.1"/>
    </source>
</evidence>
<sequence>VKNSMPGDLLYAIRKIAHEYEAVFVPKNEQTAFQLKLANDRLEDLAKAPAKNMAPTISEFQTNIYEAARTLSKIDATTSDPLAIRKIVDETKKLEGNKQKLDSLGVVYGGTEEVENVLSKITENLISDLDSRTLSEAQGNILVEMKKLFEEKKYSEALELYLVNQ</sequence>
<proteinExistence type="predicted"/>
<dbReference type="AlphaFoldDB" id="A0A2M8C1F7"/>
<organism evidence="1 2">
    <name type="scientific">Candidatus Brennerbacteria bacterium CG_4_9_14_3_um_filter_43_9</name>
    <dbReference type="NCBI Taxonomy" id="1974522"/>
    <lineage>
        <taxon>Bacteria</taxon>
        <taxon>Candidatus Brenneribacteriota</taxon>
    </lineage>
</organism>
<evidence type="ECO:0008006" key="3">
    <source>
        <dbReference type="Google" id="ProtNLM"/>
    </source>
</evidence>
<dbReference type="Proteomes" id="UP000228770">
    <property type="component" value="Unassembled WGS sequence"/>
</dbReference>
<protein>
    <recommendedName>
        <fullName evidence="3">DUF5667 domain-containing protein</fullName>
    </recommendedName>
</protein>
<dbReference type="EMBL" id="PFUA01000061">
    <property type="protein sequence ID" value="PJB49925.1"/>
    <property type="molecule type" value="Genomic_DNA"/>
</dbReference>
<gene>
    <name evidence="1" type="ORF">CO102_02450</name>
</gene>
<comment type="caution">
    <text evidence="1">The sequence shown here is derived from an EMBL/GenBank/DDBJ whole genome shotgun (WGS) entry which is preliminary data.</text>
</comment>
<evidence type="ECO:0000313" key="2">
    <source>
        <dbReference type="Proteomes" id="UP000228770"/>
    </source>
</evidence>
<feature type="non-terminal residue" evidence="1">
    <location>
        <position position="1"/>
    </location>
</feature>
<reference evidence="2" key="1">
    <citation type="submission" date="2017-09" db="EMBL/GenBank/DDBJ databases">
        <title>Depth-based differentiation of microbial function through sediment-hosted aquifers and enrichment of novel symbionts in the deep terrestrial subsurface.</title>
        <authorList>
            <person name="Probst A.J."/>
            <person name="Ladd B."/>
            <person name="Jarett J.K."/>
            <person name="Geller-Mcgrath D.E."/>
            <person name="Sieber C.M.K."/>
            <person name="Emerson J.B."/>
            <person name="Anantharaman K."/>
            <person name="Thomas B.C."/>
            <person name="Malmstrom R."/>
            <person name="Stieglmeier M."/>
            <person name="Klingl A."/>
            <person name="Woyke T."/>
            <person name="Ryan C.M."/>
            <person name="Banfield J.F."/>
        </authorList>
    </citation>
    <scope>NUCLEOTIDE SEQUENCE [LARGE SCALE GENOMIC DNA]</scope>
</reference>